<proteinExistence type="predicted"/>
<evidence type="ECO:0000313" key="1">
    <source>
        <dbReference type="EMBL" id="JAD23003.1"/>
    </source>
</evidence>
<dbReference type="EMBL" id="GBRH01274892">
    <property type="protein sequence ID" value="JAD23003.1"/>
    <property type="molecule type" value="Transcribed_RNA"/>
</dbReference>
<reference evidence="1" key="1">
    <citation type="submission" date="2014-09" db="EMBL/GenBank/DDBJ databases">
        <authorList>
            <person name="Magalhaes I.L.F."/>
            <person name="Oliveira U."/>
            <person name="Santos F.R."/>
            <person name="Vidigal T.H.D.A."/>
            <person name="Brescovit A.D."/>
            <person name="Santos A.J."/>
        </authorList>
    </citation>
    <scope>NUCLEOTIDE SEQUENCE</scope>
    <source>
        <tissue evidence="1">Shoot tissue taken approximately 20 cm above the soil surface</tissue>
    </source>
</reference>
<sequence length="54" mass="6254">MTSHLSSKLIFDNFRHCFLIHHSSTLFLVKILLGNCPCFCGCVIYGNHRLQCWV</sequence>
<dbReference type="AlphaFoldDB" id="A0A0A8YCA0"/>
<reference evidence="1" key="2">
    <citation type="journal article" date="2015" name="Data Brief">
        <title>Shoot transcriptome of the giant reed, Arundo donax.</title>
        <authorList>
            <person name="Barrero R.A."/>
            <person name="Guerrero F.D."/>
            <person name="Moolhuijzen P."/>
            <person name="Goolsby J.A."/>
            <person name="Tidwell J."/>
            <person name="Bellgard S.E."/>
            <person name="Bellgard M.I."/>
        </authorList>
    </citation>
    <scope>NUCLEOTIDE SEQUENCE</scope>
    <source>
        <tissue evidence="1">Shoot tissue taken approximately 20 cm above the soil surface</tissue>
    </source>
</reference>
<name>A0A0A8YCA0_ARUDO</name>
<organism evidence="1">
    <name type="scientific">Arundo donax</name>
    <name type="common">Giant reed</name>
    <name type="synonym">Donax arundinaceus</name>
    <dbReference type="NCBI Taxonomy" id="35708"/>
    <lineage>
        <taxon>Eukaryota</taxon>
        <taxon>Viridiplantae</taxon>
        <taxon>Streptophyta</taxon>
        <taxon>Embryophyta</taxon>
        <taxon>Tracheophyta</taxon>
        <taxon>Spermatophyta</taxon>
        <taxon>Magnoliopsida</taxon>
        <taxon>Liliopsida</taxon>
        <taxon>Poales</taxon>
        <taxon>Poaceae</taxon>
        <taxon>PACMAD clade</taxon>
        <taxon>Arundinoideae</taxon>
        <taxon>Arundineae</taxon>
        <taxon>Arundo</taxon>
    </lineage>
</organism>
<protein>
    <submittedName>
        <fullName evidence="1">Uncharacterized protein</fullName>
    </submittedName>
</protein>
<accession>A0A0A8YCA0</accession>